<organism evidence="1 2">
    <name type="scientific">Motilibacter rhizosphaerae</name>
    <dbReference type="NCBI Taxonomy" id="598652"/>
    <lineage>
        <taxon>Bacteria</taxon>
        <taxon>Bacillati</taxon>
        <taxon>Actinomycetota</taxon>
        <taxon>Actinomycetes</taxon>
        <taxon>Motilibacterales</taxon>
        <taxon>Motilibacteraceae</taxon>
        <taxon>Motilibacter</taxon>
    </lineage>
</organism>
<accession>A0A4Q7NWU4</accession>
<proteinExistence type="predicted"/>
<comment type="caution">
    <text evidence="1">The sequence shown here is derived from an EMBL/GenBank/DDBJ whole genome shotgun (WGS) entry which is preliminary data.</text>
</comment>
<reference evidence="1 2" key="1">
    <citation type="submission" date="2019-02" db="EMBL/GenBank/DDBJ databases">
        <title>Genomic Encyclopedia of Type Strains, Phase IV (KMG-IV): sequencing the most valuable type-strain genomes for metagenomic binning, comparative biology and taxonomic classification.</title>
        <authorList>
            <person name="Goeker M."/>
        </authorList>
    </citation>
    <scope>NUCLEOTIDE SEQUENCE [LARGE SCALE GENOMIC DNA]</scope>
    <source>
        <strain evidence="1 2">DSM 45622</strain>
    </source>
</reference>
<dbReference type="OrthoDB" id="5184982at2"/>
<dbReference type="Proteomes" id="UP000293638">
    <property type="component" value="Unassembled WGS sequence"/>
</dbReference>
<name>A0A4Q7NWU4_9ACTN</name>
<gene>
    <name evidence="1" type="ORF">EV189_0102</name>
</gene>
<sequence>MSRDLAPTSISVADVCDGACAYVLPAGLPDVTALADGRVVGLRRDARGVPVFPLQLVQGQISLQQWQDLLALADRAGVPDHVVVPTLPPGRAVADGGMTVLTVRYAAGPARRVSVPLLSLRDLPLRPAASRDRLLALVDALAAVRPGADAAALPATAYALLAEQSGADGATPGPALEVPASGCRLLSPQEAAALPEEVRAARAPVPVTEGGRARLVSLRPLLPTERSCADLGQG</sequence>
<dbReference type="AlphaFoldDB" id="A0A4Q7NWU4"/>
<dbReference type="EMBL" id="SGXD01000001">
    <property type="protein sequence ID" value="RZS90872.1"/>
    <property type="molecule type" value="Genomic_DNA"/>
</dbReference>
<evidence type="ECO:0000313" key="1">
    <source>
        <dbReference type="EMBL" id="RZS90872.1"/>
    </source>
</evidence>
<keyword evidence="2" id="KW-1185">Reference proteome</keyword>
<evidence type="ECO:0000313" key="2">
    <source>
        <dbReference type="Proteomes" id="UP000293638"/>
    </source>
</evidence>
<protein>
    <submittedName>
        <fullName evidence="1">Uncharacterized protein</fullName>
    </submittedName>
</protein>